<name>A0A1G7BFC4_9BRAD</name>
<sequence length="159" mass="17620">MLISGLLYFVFAHLFQPSLQTTGTTGSAFRIRGKEFRVADASFSLLTGNSIETRLVRAGGIIFREGEQANELFVIKSGYVRIQVGNKTMADLAPDTIFGEMALIDNEPRSATATALTDVELVPVSEKQFLFLVSQTPHFALKVMRTLAQRLRTMNRGVY</sequence>
<dbReference type="Pfam" id="PF00027">
    <property type="entry name" value="cNMP_binding"/>
    <property type="match status" value="1"/>
</dbReference>
<dbReference type="PRINTS" id="PR00103">
    <property type="entry name" value="CAMPKINASE"/>
</dbReference>
<dbReference type="CDD" id="cd00038">
    <property type="entry name" value="CAP_ED"/>
    <property type="match status" value="1"/>
</dbReference>
<protein>
    <submittedName>
        <fullName evidence="2">Cyclic nucleotide-binding domain-containing protein</fullName>
    </submittedName>
</protein>
<dbReference type="InterPro" id="IPR018488">
    <property type="entry name" value="cNMP-bd_CS"/>
</dbReference>
<dbReference type="InterPro" id="IPR014710">
    <property type="entry name" value="RmlC-like_jellyroll"/>
</dbReference>
<gene>
    <name evidence="2" type="ORF">SAMN05216337_1022135</name>
</gene>
<dbReference type="Gene3D" id="2.60.120.10">
    <property type="entry name" value="Jelly Rolls"/>
    <property type="match status" value="1"/>
</dbReference>
<evidence type="ECO:0000313" key="2">
    <source>
        <dbReference type="EMBL" id="SDE25702.1"/>
    </source>
</evidence>
<dbReference type="GO" id="GO:0005829">
    <property type="term" value="C:cytosol"/>
    <property type="evidence" value="ECO:0007669"/>
    <property type="project" value="TreeGrafter"/>
</dbReference>
<dbReference type="EMBL" id="FMZW01000022">
    <property type="protein sequence ID" value="SDE25702.1"/>
    <property type="molecule type" value="Genomic_DNA"/>
</dbReference>
<dbReference type="InterPro" id="IPR050397">
    <property type="entry name" value="Env_Response_Regulators"/>
</dbReference>
<evidence type="ECO:0000259" key="1">
    <source>
        <dbReference type="PROSITE" id="PS50042"/>
    </source>
</evidence>
<dbReference type="PANTHER" id="PTHR24567:SF74">
    <property type="entry name" value="HTH-TYPE TRANSCRIPTIONAL REGULATOR ARCR"/>
    <property type="match status" value="1"/>
</dbReference>
<accession>A0A1G7BFC4</accession>
<dbReference type="AlphaFoldDB" id="A0A1G7BFC4"/>
<organism evidence="2 3">
    <name type="scientific">Bradyrhizobium brasilense</name>
    <dbReference type="NCBI Taxonomy" id="1419277"/>
    <lineage>
        <taxon>Bacteria</taxon>
        <taxon>Pseudomonadati</taxon>
        <taxon>Pseudomonadota</taxon>
        <taxon>Alphaproteobacteria</taxon>
        <taxon>Hyphomicrobiales</taxon>
        <taxon>Nitrobacteraceae</taxon>
        <taxon>Bradyrhizobium</taxon>
    </lineage>
</organism>
<proteinExistence type="predicted"/>
<dbReference type="Proteomes" id="UP000199245">
    <property type="component" value="Unassembled WGS sequence"/>
</dbReference>
<reference evidence="2 3" key="1">
    <citation type="submission" date="2016-10" db="EMBL/GenBank/DDBJ databases">
        <authorList>
            <person name="de Groot N.N."/>
        </authorList>
    </citation>
    <scope>NUCLEOTIDE SEQUENCE [LARGE SCALE GENOMIC DNA]</scope>
    <source>
        <strain evidence="2 3">R5</strain>
    </source>
</reference>
<dbReference type="InterPro" id="IPR000595">
    <property type="entry name" value="cNMP-bd_dom"/>
</dbReference>
<dbReference type="InterPro" id="IPR018490">
    <property type="entry name" value="cNMP-bd_dom_sf"/>
</dbReference>
<dbReference type="PANTHER" id="PTHR24567">
    <property type="entry name" value="CRP FAMILY TRANSCRIPTIONAL REGULATORY PROTEIN"/>
    <property type="match status" value="1"/>
</dbReference>
<dbReference type="PROSITE" id="PS00889">
    <property type="entry name" value="CNMP_BINDING_2"/>
    <property type="match status" value="1"/>
</dbReference>
<dbReference type="RefSeq" id="WP_092085231.1">
    <property type="nucleotide sequence ID" value="NZ_FMZW01000022.1"/>
</dbReference>
<evidence type="ECO:0000313" key="3">
    <source>
        <dbReference type="Proteomes" id="UP000199245"/>
    </source>
</evidence>
<dbReference type="GO" id="GO:0003700">
    <property type="term" value="F:DNA-binding transcription factor activity"/>
    <property type="evidence" value="ECO:0007669"/>
    <property type="project" value="TreeGrafter"/>
</dbReference>
<dbReference type="PROSITE" id="PS50042">
    <property type="entry name" value="CNMP_BINDING_3"/>
    <property type="match status" value="1"/>
</dbReference>
<dbReference type="SMART" id="SM00100">
    <property type="entry name" value="cNMP"/>
    <property type="match status" value="1"/>
</dbReference>
<feature type="domain" description="Cyclic nucleotide-binding" evidence="1">
    <location>
        <begin position="49"/>
        <end position="150"/>
    </location>
</feature>
<dbReference type="SUPFAM" id="SSF51206">
    <property type="entry name" value="cAMP-binding domain-like"/>
    <property type="match status" value="1"/>
</dbReference>